<feature type="domain" description="Disease resistance protein At4g27190-like leucine-rich repeats" evidence="2">
    <location>
        <begin position="6"/>
        <end position="147"/>
    </location>
</feature>
<dbReference type="PANTHER" id="PTHR33463">
    <property type="entry name" value="NB-ARC DOMAIN-CONTAINING PROTEIN-RELATED"/>
    <property type="match status" value="1"/>
</dbReference>
<gene>
    <name evidence="3" type="ORF">Dsin_007445</name>
</gene>
<proteinExistence type="predicted"/>
<keyword evidence="1" id="KW-0611">Plant defense</keyword>
<dbReference type="InterPro" id="IPR057135">
    <property type="entry name" value="At4g27190-like_LRR"/>
</dbReference>
<feature type="domain" description="Disease resistance protein At4g27190-like leucine-rich repeats" evidence="2">
    <location>
        <begin position="155"/>
        <end position="275"/>
    </location>
</feature>
<evidence type="ECO:0000313" key="4">
    <source>
        <dbReference type="Proteomes" id="UP001281410"/>
    </source>
</evidence>
<organism evidence="3 4">
    <name type="scientific">Dipteronia sinensis</name>
    <dbReference type="NCBI Taxonomy" id="43782"/>
    <lineage>
        <taxon>Eukaryota</taxon>
        <taxon>Viridiplantae</taxon>
        <taxon>Streptophyta</taxon>
        <taxon>Embryophyta</taxon>
        <taxon>Tracheophyta</taxon>
        <taxon>Spermatophyta</taxon>
        <taxon>Magnoliopsida</taxon>
        <taxon>eudicotyledons</taxon>
        <taxon>Gunneridae</taxon>
        <taxon>Pentapetalae</taxon>
        <taxon>rosids</taxon>
        <taxon>malvids</taxon>
        <taxon>Sapindales</taxon>
        <taxon>Sapindaceae</taxon>
        <taxon>Hippocastanoideae</taxon>
        <taxon>Acereae</taxon>
        <taxon>Dipteronia</taxon>
    </lineage>
</organism>
<dbReference type="InterPro" id="IPR032675">
    <property type="entry name" value="LRR_dom_sf"/>
</dbReference>
<dbReference type="Gene3D" id="3.80.10.10">
    <property type="entry name" value="Ribonuclease Inhibitor"/>
    <property type="match status" value="2"/>
</dbReference>
<dbReference type="Pfam" id="PF23247">
    <property type="entry name" value="LRR_RPS2"/>
    <property type="match status" value="2"/>
</dbReference>
<accession>A0AAE0B156</accession>
<dbReference type="AlphaFoldDB" id="A0AAE0B156"/>
<dbReference type="InterPro" id="IPR050905">
    <property type="entry name" value="Plant_NBS-LRR"/>
</dbReference>
<dbReference type="SUPFAM" id="SSF52047">
    <property type="entry name" value="RNI-like"/>
    <property type="match status" value="1"/>
</dbReference>
<comment type="caution">
    <text evidence="3">The sequence shown here is derived from an EMBL/GenBank/DDBJ whole genome shotgun (WGS) entry which is preliminary data.</text>
</comment>
<dbReference type="PANTHER" id="PTHR33463:SF136">
    <property type="entry name" value="NB-ARC DOMAIN-CONTAINING PROTEIN"/>
    <property type="match status" value="1"/>
</dbReference>
<keyword evidence="4" id="KW-1185">Reference proteome</keyword>
<name>A0AAE0B156_9ROSI</name>
<evidence type="ECO:0000259" key="2">
    <source>
        <dbReference type="Pfam" id="PF23247"/>
    </source>
</evidence>
<dbReference type="EMBL" id="JANJYJ010000002">
    <property type="protein sequence ID" value="KAK3227583.1"/>
    <property type="molecule type" value="Genomic_DNA"/>
</dbReference>
<evidence type="ECO:0000256" key="1">
    <source>
        <dbReference type="ARBA" id="ARBA00022821"/>
    </source>
</evidence>
<evidence type="ECO:0000313" key="3">
    <source>
        <dbReference type="EMBL" id="KAK3227583.1"/>
    </source>
</evidence>
<protein>
    <recommendedName>
        <fullName evidence="2">Disease resistance protein At4g27190-like leucine-rich repeats domain-containing protein</fullName>
    </recommendedName>
</protein>
<sequence>MVISGMDNLESIWHNQFLGDSFSFPKLKSVEVNDCQELKTIFPSCICERLLRLESLTVKSCGSVIEIFDLRGINLKEKHSIQTTPQLRELYVDHMSNLKHIWNEDPKGMLSFEKLEKVTVFLCPNLENLFPASVANSLLNLDSLVIEGTNQGLANLEELQLSGKEITTEWLDQVPKHLFGSLKSLELNDDESTVLPLDFIQRFGRLEKLSLNSCSYDKEIFSDGDPEIKHLVLSGLFDLKQIWKQDSKIHLNFQNLEILEVRSCFNLINLMPSSASFQNLMILEVWGCDGLKNLLTSSTAKSLVLLEKLEVFDCKMRTEVVANEGAVPEEINFRKLKSLSLVYLQSLASFCSAKHILNFPILESLVVNECPKMKIFSEGVMSTPKFYKLELNWKAIEQSWDVDVNTTIKQNMEKRLLGREDCTNPSTD</sequence>
<dbReference type="Proteomes" id="UP001281410">
    <property type="component" value="Unassembled WGS sequence"/>
</dbReference>
<reference evidence="3" key="1">
    <citation type="journal article" date="2023" name="Plant J.">
        <title>Genome sequences and population genomics provide insights into the demographic history, inbreeding, and mutation load of two 'living fossil' tree species of Dipteronia.</title>
        <authorList>
            <person name="Feng Y."/>
            <person name="Comes H.P."/>
            <person name="Chen J."/>
            <person name="Zhu S."/>
            <person name="Lu R."/>
            <person name="Zhang X."/>
            <person name="Li P."/>
            <person name="Qiu J."/>
            <person name="Olsen K.M."/>
            <person name="Qiu Y."/>
        </authorList>
    </citation>
    <scope>NUCLEOTIDE SEQUENCE</scope>
    <source>
        <strain evidence="3">NBL</strain>
    </source>
</reference>